<accession>A0ABR2FD65</accession>
<proteinExistence type="predicted"/>
<dbReference type="PANTHER" id="PTHR36019">
    <property type="entry name" value="PLANT/PROTEIN"/>
    <property type="match status" value="1"/>
</dbReference>
<evidence type="ECO:0000313" key="2">
    <source>
        <dbReference type="Proteomes" id="UP001472677"/>
    </source>
</evidence>
<keyword evidence="2" id="KW-1185">Reference proteome</keyword>
<gene>
    <name evidence="1" type="ORF">V6N12_069202</name>
</gene>
<organism evidence="1 2">
    <name type="scientific">Hibiscus sabdariffa</name>
    <name type="common">roselle</name>
    <dbReference type="NCBI Taxonomy" id="183260"/>
    <lineage>
        <taxon>Eukaryota</taxon>
        <taxon>Viridiplantae</taxon>
        <taxon>Streptophyta</taxon>
        <taxon>Embryophyta</taxon>
        <taxon>Tracheophyta</taxon>
        <taxon>Spermatophyta</taxon>
        <taxon>Magnoliopsida</taxon>
        <taxon>eudicotyledons</taxon>
        <taxon>Gunneridae</taxon>
        <taxon>Pentapetalae</taxon>
        <taxon>rosids</taxon>
        <taxon>malvids</taxon>
        <taxon>Malvales</taxon>
        <taxon>Malvaceae</taxon>
        <taxon>Malvoideae</taxon>
        <taxon>Hibiscus</taxon>
    </lineage>
</organism>
<dbReference type="EMBL" id="JBBPBM010000006">
    <property type="protein sequence ID" value="KAK8578858.1"/>
    <property type="molecule type" value="Genomic_DNA"/>
</dbReference>
<dbReference type="PANTHER" id="PTHR36019:SF3">
    <property type="entry name" value="PLANT_PROTEIN"/>
    <property type="match status" value="1"/>
</dbReference>
<reference evidence="1 2" key="1">
    <citation type="journal article" date="2024" name="G3 (Bethesda)">
        <title>Genome assembly of Hibiscus sabdariffa L. provides insights into metabolisms of medicinal natural products.</title>
        <authorList>
            <person name="Kim T."/>
        </authorList>
    </citation>
    <scope>NUCLEOTIDE SEQUENCE [LARGE SCALE GENOMIC DNA]</scope>
    <source>
        <strain evidence="1">TK-2024</strain>
        <tissue evidence="1">Old leaves</tissue>
    </source>
</reference>
<protein>
    <submittedName>
        <fullName evidence="1">Uncharacterized protein</fullName>
    </submittedName>
</protein>
<dbReference type="Proteomes" id="UP001472677">
    <property type="component" value="Unassembled WGS sequence"/>
</dbReference>
<name>A0ABR2FD65_9ROSI</name>
<comment type="caution">
    <text evidence="1">The sequence shown here is derived from an EMBL/GenBank/DDBJ whole genome shotgun (WGS) entry which is preliminary data.</text>
</comment>
<evidence type="ECO:0000313" key="1">
    <source>
        <dbReference type="EMBL" id="KAK8578858.1"/>
    </source>
</evidence>
<sequence length="117" mass="13743">MSLNCLSCQILKRTASNNGRDPCAKENYRRKIASNDRSKSEISPAAYEQFRREEPMMSVISSKKGHHRRLKTIDTTYREMAFEADGNPRLVRSPGMRRDWSFEKVGDEKMRNEMRIR</sequence>